<accession>A0A397J146</accession>
<reference evidence="1 2" key="1">
    <citation type="submission" date="2018-08" db="EMBL/GenBank/DDBJ databases">
        <title>Genome and evolution of the arbuscular mycorrhizal fungus Diversispora epigaea (formerly Glomus versiforme) and its bacterial endosymbionts.</title>
        <authorList>
            <person name="Sun X."/>
            <person name="Fei Z."/>
            <person name="Harrison M."/>
        </authorList>
    </citation>
    <scope>NUCLEOTIDE SEQUENCE [LARGE SCALE GENOMIC DNA]</scope>
    <source>
        <strain evidence="1 2">IT104</strain>
    </source>
</reference>
<dbReference type="Proteomes" id="UP000266861">
    <property type="component" value="Unassembled WGS sequence"/>
</dbReference>
<evidence type="ECO:0000313" key="1">
    <source>
        <dbReference type="EMBL" id="RHZ79726.1"/>
    </source>
</evidence>
<keyword evidence="2" id="KW-1185">Reference proteome</keyword>
<comment type="caution">
    <text evidence="1">The sequence shown here is derived from an EMBL/GenBank/DDBJ whole genome shotgun (WGS) entry which is preliminary data.</text>
</comment>
<gene>
    <name evidence="1" type="ORF">Glove_141g69</name>
</gene>
<evidence type="ECO:0000313" key="2">
    <source>
        <dbReference type="Proteomes" id="UP000266861"/>
    </source>
</evidence>
<name>A0A397J146_9GLOM</name>
<sequence>MLSQRISTASHVIDEEVKDFVCAQVLQSIDINVRAGDSSCYDIDVKCMFYFESNQ</sequence>
<organism evidence="1 2">
    <name type="scientific">Diversispora epigaea</name>
    <dbReference type="NCBI Taxonomy" id="1348612"/>
    <lineage>
        <taxon>Eukaryota</taxon>
        <taxon>Fungi</taxon>
        <taxon>Fungi incertae sedis</taxon>
        <taxon>Mucoromycota</taxon>
        <taxon>Glomeromycotina</taxon>
        <taxon>Glomeromycetes</taxon>
        <taxon>Diversisporales</taxon>
        <taxon>Diversisporaceae</taxon>
        <taxon>Diversispora</taxon>
    </lineage>
</organism>
<proteinExistence type="predicted"/>
<protein>
    <submittedName>
        <fullName evidence="1">Uncharacterized protein</fullName>
    </submittedName>
</protein>
<dbReference type="EMBL" id="PQFF01000132">
    <property type="protein sequence ID" value="RHZ79726.1"/>
    <property type="molecule type" value="Genomic_DNA"/>
</dbReference>
<dbReference type="AlphaFoldDB" id="A0A397J146"/>